<dbReference type="EMBL" id="MKZS01000001">
    <property type="protein sequence ID" value="OLT59688.1"/>
    <property type="molecule type" value="Genomic_DNA"/>
</dbReference>
<sequence>MSSVGEAFIQGIGRPDLPEVSGIDFSKRIAQKVWEEVQEEIGSGWFMNRFLYLFGEKLEYLSPCIDAWSFLLDSELNRIVIGKNAYGFLLIMEDPKTKGINAPIGLFDPWNISYRKYDGLGFINLIGNWLPQGRVPGFLYNILYESWQEKNKNYLDFFEIIAIKQPLSLGGKIEEQNFQIENIVEYYQTTGSIYNKVLNS</sequence>
<reference evidence="1 2" key="1">
    <citation type="submission" date="2016-10" db="EMBL/GenBank/DDBJ databases">
        <title>Comparative genomics uncovers the prolific and rare metabolic potential of the cyanobacterial genus Moorea.</title>
        <authorList>
            <person name="Leao T."/>
            <person name="Castelao G."/>
            <person name="Korobeynikov A."/>
            <person name="Monroe E.A."/>
            <person name="Podell S."/>
            <person name="Glukhov E."/>
            <person name="Allen E."/>
            <person name="Gerwick W.H."/>
            <person name="Gerwick L."/>
        </authorList>
    </citation>
    <scope>NUCLEOTIDE SEQUENCE [LARGE SCALE GENOMIC DNA]</scope>
    <source>
        <strain evidence="1 2">PNG5-198</strain>
    </source>
</reference>
<dbReference type="RefSeq" id="WP_075899281.1">
    <property type="nucleotide sequence ID" value="NZ_MKZS01000001.1"/>
</dbReference>
<organism evidence="1 2">
    <name type="scientific">Moorena bouillonii PNG</name>
    <dbReference type="NCBI Taxonomy" id="568701"/>
    <lineage>
        <taxon>Bacteria</taxon>
        <taxon>Bacillati</taxon>
        <taxon>Cyanobacteriota</taxon>
        <taxon>Cyanophyceae</taxon>
        <taxon>Coleofasciculales</taxon>
        <taxon>Coleofasciculaceae</taxon>
        <taxon>Moorena</taxon>
    </lineage>
</organism>
<dbReference type="Proteomes" id="UP000186657">
    <property type="component" value="Unassembled WGS sequence"/>
</dbReference>
<accession>A0A1U7N157</accession>
<proteinExistence type="predicted"/>
<comment type="caution">
    <text evidence="1">The sequence shown here is derived from an EMBL/GenBank/DDBJ whole genome shotgun (WGS) entry which is preliminary data.</text>
</comment>
<dbReference type="AlphaFoldDB" id="A0A1U7N157"/>
<keyword evidence="2" id="KW-1185">Reference proteome</keyword>
<name>A0A1U7N157_9CYAN</name>
<evidence type="ECO:0000313" key="1">
    <source>
        <dbReference type="EMBL" id="OLT59688.1"/>
    </source>
</evidence>
<gene>
    <name evidence="1" type="ORF">BJP37_12250</name>
</gene>
<evidence type="ECO:0000313" key="2">
    <source>
        <dbReference type="Proteomes" id="UP000186657"/>
    </source>
</evidence>
<protein>
    <submittedName>
        <fullName evidence="1">Uncharacterized protein</fullName>
    </submittedName>
</protein>